<evidence type="ECO:0000256" key="1">
    <source>
        <dbReference type="ARBA" id="ARBA00006914"/>
    </source>
</evidence>
<comment type="similarity">
    <text evidence="1">Belongs to the AAA ATPase family.</text>
</comment>
<dbReference type="PANTHER" id="PTHR23073">
    <property type="entry name" value="26S PROTEASOME REGULATORY SUBUNIT"/>
    <property type="match status" value="1"/>
</dbReference>
<evidence type="ECO:0000313" key="6">
    <source>
        <dbReference type="EMBL" id="GED06144.1"/>
    </source>
</evidence>
<reference evidence="6 7" key="1">
    <citation type="submission" date="2019-06" db="EMBL/GenBank/DDBJ databases">
        <title>Whole genome shotgun sequence of Glutamicibacter uratoxydans NBRC 15515.</title>
        <authorList>
            <person name="Hosoyama A."/>
            <person name="Uohara A."/>
            <person name="Ohji S."/>
            <person name="Ichikawa N."/>
        </authorList>
    </citation>
    <scope>NUCLEOTIDE SEQUENCE [LARGE SCALE GENOMIC DNA]</scope>
    <source>
        <strain evidence="6 7">NBRC 15515</strain>
    </source>
</reference>
<dbReference type="SMART" id="SM00382">
    <property type="entry name" value="AAA"/>
    <property type="match status" value="1"/>
</dbReference>
<dbReference type="InterPro" id="IPR027417">
    <property type="entry name" value="P-loop_NTPase"/>
</dbReference>
<keyword evidence="7" id="KW-1185">Reference proteome</keyword>
<evidence type="ECO:0000256" key="3">
    <source>
        <dbReference type="ARBA" id="ARBA00022840"/>
    </source>
</evidence>
<evidence type="ECO:0000256" key="4">
    <source>
        <dbReference type="SAM" id="MobiDB-lite"/>
    </source>
</evidence>
<feature type="compositionally biased region" description="Acidic residues" evidence="4">
    <location>
        <begin position="456"/>
        <end position="466"/>
    </location>
</feature>
<dbReference type="SUPFAM" id="SSF52540">
    <property type="entry name" value="P-loop containing nucleoside triphosphate hydrolases"/>
    <property type="match status" value="1"/>
</dbReference>
<dbReference type="InterPro" id="IPR003593">
    <property type="entry name" value="AAA+_ATPase"/>
</dbReference>
<feature type="region of interest" description="Disordered" evidence="4">
    <location>
        <begin position="449"/>
        <end position="469"/>
    </location>
</feature>
<dbReference type="AlphaFoldDB" id="A0A4Y4DQE9"/>
<accession>A0A4Y4DQE9</accession>
<keyword evidence="2" id="KW-0547">Nucleotide-binding</keyword>
<comment type="caution">
    <text evidence="6">The sequence shown here is derived from an EMBL/GenBank/DDBJ whole genome shotgun (WGS) entry which is preliminary data.</text>
</comment>
<evidence type="ECO:0000313" key="7">
    <source>
        <dbReference type="Proteomes" id="UP000316612"/>
    </source>
</evidence>
<gene>
    <name evidence="6" type="ORF">AUR04nite_16760</name>
</gene>
<sequence>MDESLTAFMNSFATLARLAQEQQPAPSGEPLAPVLEQYLGFAPHTVSVLTETFGNHRLADANIVLEEFASHDPEATIIGIAGQERNHMDLADMLDPGSMHVSIAEPIFTSLAVGPGQQRRFLAYGIHLFKHLGKPLAVALRRADPRFGRETCTLEIIAADPQAGDAFVAGFREQLRETSVFRGHVISFKPSDYGNSNAGVAFHERPKLGKDELILPEGVRERISEQVLGIGLNRDFLRSHGVHLKRGVLLYGPPGTGKTHTVRYLTSEAEGQTVILLNGNTLPLVSEATAMARALQPAVVVLEDCDLIAEDRHFGHGPQPLLFEVLDSLDGLDADADVAFVLTTNRVESLERALVQRPGRIDLAVEIPRPELEGRLALLKLYGGHVHASEETLAEVAQLIEGTTASFVKELIRRTVLIAAIKAQSPKDEDLLTAARELMSDQALLTRNLLGGTSNPDEEDFDDDGEASSFGYIAHSPMSGSYFPMALGEDETDLGFKDE</sequence>
<dbReference type="InterPro" id="IPR003959">
    <property type="entry name" value="ATPase_AAA_core"/>
</dbReference>
<dbReference type="EMBL" id="BJNY01000008">
    <property type="protein sequence ID" value="GED06144.1"/>
    <property type="molecule type" value="Genomic_DNA"/>
</dbReference>
<evidence type="ECO:0000256" key="2">
    <source>
        <dbReference type="ARBA" id="ARBA00022741"/>
    </source>
</evidence>
<keyword evidence="3" id="KW-0067">ATP-binding</keyword>
<dbReference type="Pfam" id="PF00004">
    <property type="entry name" value="AAA"/>
    <property type="match status" value="1"/>
</dbReference>
<dbReference type="OrthoDB" id="9809379at2"/>
<dbReference type="CDD" id="cd19481">
    <property type="entry name" value="RecA-like_protease"/>
    <property type="match status" value="1"/>
</dbReference>
<organism evidence="6 7">
    <name type="scientific">Glutamicibacter uratoxydans</name>
    <name type="common">Arthrobacter uratoxydans</name>
    <dbReference type="NCBI Taxonomy" id="43667"/>
    <lineage>
        <taxon>Bacteria</taxon>
        <taxon>Bacillati</taxon>
        <taxon>Actinomycetota</taxon>
        <taxon>Actinomycetes</taxon>
        <taxon>Micrococcales</taxon>
        <taxon>Micrococcaceae</taxon>
        <taxon>Glutamicibacter</taxon>
    </lineage>
</organism>
<proteinExistence type="inferred from homology"/>
<feature type="domain" description="AAA+ ATPase" evidence="5">
    <location>
        <begin position="244"/>
        <end position="371"/>
    </location>
</feature>
<dbReference type="RefSeq" id="WP_141363889.1">
    <property type="nucleotide sequence ID" value="NZ_BAAAJL010000003.1"/>
</dbReference>
<dbReference type="Gene3D" id="1.10.8.60">
    <property type="match status" value="1"/>
</dbReference>
<dbReference type="GO" id="GO:0005524">
    <property type="term" value="F:ATP binding"/>
    <property type="evidence" value="ECO:0007669"/>
    <property type="project" value="UniProtKB-KW"/>
</dbReference>
<dbReference type="GO" id="GO:0016887">
    <property type="term" value="F:ATP hydrolysis activity"/>
    <property type="evidence" value="ECO:0007669"/>
    <property type="project" value="InterPro"/>
</dbReference>
<name>A0A4Y4DQE9_GLUUR</name>
<dbReference type="Gene3D" id="3.40.50.300">
    <property type="entry name" value="P-loop containing nucleotide triphosphate hydrolases"/>
    <property type="match status" value="1"/>
</dbReference>
<dbReference type="InterPro" id="IPR050221">
    <property type="entry name" value="26S_Proteasome_ATPase"/>
</dbReference>
<evidence type="ECO:0000259" key="5">
    <source>
        <dbReference type="SMART" id="SM00382"/>
    </source>
</evidence>
<dbReference type="Proteomes" id="UP000316612">
    <property type="component" value="Unassembled WGS sequence"/>
</dbReference>
<protein>
    <submittedName>
        <fullName evidence="6">ATPase</fullName>
    </submittedName>
</protein>